<comment type="subcellular location">
    <subcellularLocation>
        <location evidence="1">Cell membrane</location>
        <topology evidence="1">Multi-pass membrane protein</topology>
    </subcellularLocation>
</comment>
<feature type="transmembrane region" description="Helical" evidence="8">
    <location>
        <begin position="97"/>
        <end position="115"/>
    </location>
</feature>
<keyword evidence="4" id="KW-0808">Transferase</keyword>
<protein>
    <submittedName>
        <fullName evidence="10">Unannotated protein</fullName>
    </submittedName>
</protein>
<dbReference type="PANTHER" id="PTHR33908:SF11">
    <property type="entry name" value="MEMBRANE PROTEIN"/>
    <property type="match status" value="1"/>
</dbReference>
<proteinExistence type="predicted"/>
<evidence type="ECO:0000256" key="8">
    <source>
        <dbReference type="SAM" id="Phobius"/>
    </source>
</evidence>
<accession>A0A6J7E3J0</accession>
<dbReference type="GO" id="GO:0005886">
    <property type="term" value="C:plasma membrane"/>
    <property type="evidence" value="ECO:0007669"/>
    <property type="project" value="UniProtKB-SubCell"/>
</dbReference>
<dbReference type="GO" id="GO:0016763">
    <property type="term" value="F:pentosyltransferase activity"/>
    <property type="evidence" value="ECO:0007669"/>
    <property type="project" value="TreeGrafter"/>
</dbReference>
<keyword evidence="7 8" id="KW-0472">Membrane</keyword>
<name>A0A6J7E3J0_9ZZZZ</name>
<dbReference type="InterPro" id="IPR050297">
    <property type="entry name" value="LipidA_mod_glycosyltrf_83"/>
</dbReference>
<organism evidence="10">
    <name type="scientific">freshwater metagenome</name>
    <dbReference type="NCBI Taxonomy" id="449393"/>
    <lineage>
        <taxon>unclassified sequences</taxon>
        <taxon>metagenomes</taxon>
        <taxon>ecological metagenomes</taxon>
    </lineage>
</organism>
<feature type="transmembrane region" description="Helical" evidence="8">
    <location>
        <begin position="342"/>
        <end position="361"/>
    </location>
</feature>
<feature type="transmembrane region" description="Helical" evidence="8">
    <location>
        <begin position="381"/>
        <end position="400"/>
    </location>
</feature>
<dbReference type="PANTHER" id="PTHR33908">
    <property type="entry name" value="MANNOSYLTRANSFERASE YKCB-RELATED"/>
    <property type="match status" value="1"/>
</dbReference>
<dbReference type="AlphaFoldDB" id="A0A6J7E3J0"/>
<reference evidence="10" key="1">
    <citation type="submission" date="2020-05" db="EMBL/GenBank/DDBJ databases">
        <authorList>
            <person name="Chiriac C."/>
            <person name="Salcher M."/>
            <person name="Ghai R."/>
            <person name="Kavagutti S V."/>
        </authorList>
    </citation>
    <scope>NUCLEOTIDE SEQUENCE</scope>
</reference>
<keyword evidence="6 8" id="KW-1133">Transmembrane helix</keyword>
<dbReference type="GO" id="GO:0008610">
    <property type="term" value="P:lipid biosynthetic process"/>
    <property type="evidence" value="ECO:0007669"/>
    <property type="project" value="UniProtKB-ARBA"/>
</dbReference>
<evidence type="ECO:0000256" key="6">
    <source>
        <dbReference type="ARBA" id="ARBA00022989"/>
    </source>
</evidence>
<evidence type="ECO:0000313" key="10">
    <source>
        <dbReference type="EMBL" id="CAB4874323.1"/>
    </source>
</evidence>
<evidence type="ECO:0000259" key="9">
    <source>
        <dbReference type="Pfam" id="PF13231"/>
    </source>
</evidence>
<keyword evidence="2" id="KW-1003">Cell membrane</keyword>
<dbReference type="InterPro" id="IPR038731">
    <property type="entry name" value="RgtA/B/C-like"/>
</dbReference>
<feature type="transmembrane region" description="Helical" evidence="8">
    <location>
        <begin position="150"/>
        <end position="167"/>
    </location>
</feature>
<feature type="domain" description="Glycosyltransferase RgtA/B/C/D-like" evidence="9">
    <location>
        <begin position="73"/>
        <end position="231"/>
    </location>
</feature>
<feature type="transmembrane region" description="Helical" evidence="8">
    <location>
        <begin position="214"/>
        <end position="232"/>
    </location>
</feature>
<evidence type="ECO:0000256" key="7">
    <source>
        <dbReference type="ARBA" id="ARBA00023136"/>
    </source>
</evidence>
<evidence type="ECO:0000256" key="4">
    <source>
        <dbReference type="ARBA" id="ARBA00022679"/>
    </source>
</evidence>
<dbReference type="Pfam" id="PF13231">
    <property type="entry name" value="PMT_2"/>
    <property type="match status" value="1"/>
</dbReference>
<feature type="transmembrane region" description="Helical" evidence="8">
    <location>
        <begin position="15"/>
        <end position="34"/>
    </location>
</feature>
<sequence length="429" mass="47576">MTAFHLWWATQSFRFRIGLIALLGLLWRLCYVTLERPYRILTDEAWYVTQAHRLFTTHPFTSIFDYNAPTAQHGPLISILVAPIAWLFPDADAGLRFVIPFIGVLTIVGFAIAGRQLVSERGGVIAAALAAFLPDFWVRDGLVVAESLSVALLVWLLVVLHVMIRAPRLRTAIALGVVMGALVLTRAECAGLCIALLGYLLWRMRNQLRNAVRLSALSLLLALVVVAPWMAFNATRFESTVLLTNNLGITLASANCHAAYYDGRYIGYDTSRCWLAAQAKARSLSSDEAEQSSIMKSMALEYAREHATRIPLVVAMREAWMVGLYRPSHVVFMSSLGGQPRWATWMQLVSFWLLGLAALVFGCKRVRSRQHRLDPIGGPIVLYVVFTLALAAVFVGHWRYRSTLDIALILIFVASLPSPSHAAANVAEV</sequence>
<dbReference type="EMBL" id="CAFBLN010000042">
    <property type="protein sequence ID" value="CAB4874323.1"/>
    <property type="molecule type" value="Genomic_DNA"/>
</dbReference>
<gene>
    <name evidence="10" type="ORF">UFOPK3381_00988</name>
</gene>
<evidence type="ECO:0000256" key="3">
    <source>
        <dbReference type="ARBA" id="ARBA00022676"/>
    </source>
</evidence>
<evidence type="ECO:0000256" key="1">
    <source>
        <dbReference type="ARBA" id="ARBA00004651"/>
    </source>
</evidence>
<evidence type="ECO:0000256" key="5">
    <source>
        <dbReference type="ARBA" id="ARBA00022692"/>
    </source>
</evidence>
<keyword evidence="3" id="KW-0328">Glycosyltransferase</keyword>
<keyword evidence="5 8" id="KW-0812">Transmembrane</keyword>
<evidence type="ECO:0000256" key="2">
    <source>
        <dbReference type="ARBA" id="ARBA00022475"/>
    </source>
</evidence>